<dbReference type="InterPro" id="IPR036165">
    <property type="entry name" value="YefM-like_sf"/>
</dbReference>
<evidence type="ECO:0000256" key="2">
    <source>
        <dbReference type="RuleBase" id="RU362080"/>
    </source>
</evidence>
<evidence type="ECO:0000256" key="1">
    <source>
        <dbReference type="ARBA" id="ARBA00009981"/>
    </source>
</evidence>
<name>A0AA86MVZ5_9BACT</name>
<accession>A0AA86MVZ5</accession>
<evidence type="ECO:0000313" key="4">
    <source>
        <dbReference type="Proteomes" id="UP001179121"/>
    </source>
</evidence>
<keyword evidence="4" id="KW-1185">Reference proteome</keyword>
<dbReference type="Gene3D" id="3.40.1620.10">
    <property type="entry name" value="YefM-like domain"/>
    <property type="match status" value="1"/>
</dbReference>
<evidence type="ECO:0000313" key="3">
    <source>
        <dbReference type="EMBL" id="CAI4030045.1"/>
    </source>
</evidence>
<dbReference type="EMBL" id="OX365700">
    <property type="protein sequence ID" value="CAI4030045.1"/>
    <property type="molecule type" value="Genomic_DNA"/>
</dbReference>
<protein>
    <recommendedName>
        <fullName evidence="2">Antitoxin</fullName>
    </recommendedName>
</protein>
<sequence>MPTTLNVHEAKAHLSELLDRVEAGETVVICRRNKPVAELKPVPASNLTEPRPIGLAKGVGHVLPSFFEPLDEGLLTLFEGRGAS</sequence>
<comment type="similarity">
    <text evidence="1 2">Belongs to the phD/YefM antitoxin family.</text>
</comment>
<comment type="function">
    <text evidence="2">Antitoxin component of a type II toxin-antitoxin (TA) system.</text>
</comment>
<dbReference type="SUPFAM" id="SSF143120">
    <property type="entry name" value="YefM-like"/>
    <property type="match status" value="1"/>
</dbReference>
<dbReference type="Pfam" id="PF02604">
    <property type="entry name" value="PhdYeFM_antitox"/>
    <property type="match status" value="1"/>
</dbReference>
<gene>
    <name evidence="3" type="ORF">DNFV4_00469</name>
</gene>
<dbReference type="KEGG" id="nti:DNFV4_00469"/>
<dbReference type="NCBIfam" id="TIGR01552">
    <property type="entry name" value="phd_fam"/>
    <property type="match status" value="1"/>
</dbReference>
<organism evidence="3 4">
    <name type="scientific">Nitrospira tepida</name>
    <dbReference type="NCBI Taxonomy" id="2973512"/>
    <lineage>
        <taxon>Bacteria</taxon>
        <taxon>Pseudomonadati</taxon>
        <taxon>Nitrospirota</taxon>
        <taxon>Nitrospiria</taxon>
        <taxon>Nitrospirales</taxon>
        <taxon>Nitrospiraceae</taxon>
        <taxon>Nitrospira</taxon>
    </lineage>
</organism>
<dbReference type="AlphaFoldDB" id="A0AA86MVZ5"/>
<dbReference type="InterPro" id="IPR006442">
    <property type="entry name" value="Antitoxin_Phd/YefM"/>
</dbReference>
<dbReference type="PANTHER" id="PTHR35377">
    <property type="entry name" value="ANTITOXIN VAPB49-RELATED-RELATED"/>
    <property type="match status" value="1"/>
</dbReference>
<dbReference type="Proteomes" id="UP001179121">
    <property type="component" value="Chromosome"/>
</dbReference>
<dbReference type="InterPro" id="IPR051416">
    <property type="entry name" value="phD-YefM_TA_antitoxins"/>
</dbReference>
<proteinExistence type="inferred from homology"/>
<reference evidence="3" key="1">
    <citation type="submission" date="2022-10" db="EMBL/GenBank/DDBJ databases">
        <authorList>
            <person name="Koch H."/>
        </authorList>
    </citation>
    <scope>NUCLEOTIDE SEQUENCE</scope>
    <source>
        <strain evidence="3">DNF</strain>
    </source>
</reference>